<dbReference type="PANTHER" id="PTHR43877">
    <property type="entry name" value="AMINOALKYLPHOSPHONATE N-ACETYLTRANSFERASE-RELATED-RELATED"/>
    <property type="match status" value="1"/>
</dbReference>
<dbReference type="EC" id="2.3.1.266" evidence="5"/>
<keyword evidence="5" id="KW-0687">Ribonucleoprotein</keyword>
<dbReference type="InterPro" id="IPR006464">
    <property type="entry name" value="AcTrfase_RimI/Ard1"/>
</dbReference>
<dbReference type="Proteomes" id="UP001373159">
    <property type="component" value="Unassembled WGS sequence"/>
</dbReference>
<dbReference type="GO" id="GO:0008999">
    <property type="term" value="F:protein-N-terminal-alanine acetyltransferase activity"/>
    <property type="evidence" value="ECO:0007669"/>
    <property type="project" value="UniProtKB-EC"/>
</dbReference>
<dbReference type="CDD" id="cd04301">
    <property type="entry name" value="NAT_SF"/>
    <property type="match status" value="1"/>
</dbReference>
<dbReference type="Pfam" id="PF00583">
    <property type="entry name" value="Acetyltransf_1"/>
    <property type="match status" value="1"/>
</dbReference>
<gene>
    <name evidence="5" type="primary">rimI</name>
    <name evidence="5" type="ORF">V8P97_04375</name>
</gene>
<evidence type="ECO:0000313" key="5">
    <source>
        <dbReference type="EMBL" id="MEK0306699.1"/>
    </source>
</evidence>
<sequence length="172" mass="19267">MMFRGAEQADIPALARLEERVFGRGAWSEGMIRQELEAPARTYLVYEVDGRILAYGGFWFDGEDAELMTIGVDPCLRRRSIGRRLLEELVSQARSDGSGRMLLEVRVDNDPALCLYGQMGFRRLGLRRHYYQPEDVDAYTMALDLSPRSAPVGPVGGDRNAMNHGEDGSGHE</sequence>
<keyword evidence="5" id="KW-0689">Ribosomal protein</keyword>
<accession>A0ABU8ZQ50</accession>
<protein>
    <submittedName>
        <fullName evidence="5">Ribosomal protein S18-alanine N-acetyltransferase</fullName>
        <ecNumber evidence="5">2.3.1.266</ecNumber>
    </submittedName>
</protein>
<evidence type="ECO:0000256" key="2">
    <source>
        <dbReference type="ARBA" id="ARBA00023315"/>
    </source>
</evidence>
<dbReference type="InterPro" id="IPR000182">
    <property type="entry name" value="GNAT_dom"/>
</dbReference>
<dbReference type="RefSeq" id="WP_340469247.1">
    <property type="nucleotide sequence ID" value="NZ_JBANBB010000001.1"/>
</dbReference>
<keyword evidence="2 5" id="KW-0012">Acyltransferase</keyword>
<dbReference type="PANTHER" id="PTHR43877:SF2">
    <property type="entry name" value="AMINOALKYLPHOSPHONATE N-ACETYLTRANSFERASE-RELATED"/>
    <property type="match status" value="1"/>
</dbReference>
<dbReference type="Gene3D" id="3.40.630.30">
    <property type="match status" value="1"/>
</dbReference>
<keyword evidence="6" id="KW-1185">Reference proteome</keyword>
<name>A0ABU8ZQ50_9BIFI</name>
<evidence type="ECO:0000256" key="3">
    <source>
        <dbReference type="SAM" id="MobiDB-lite"/>
    </source>
</evidence>
<evidence type="ECO:0000259" key="4">
    <source>
        <dbReference type="PROSITE" id="PS51186"/>
    </source>
</evidence>
<evidence type="ECO:0000313" key="6">
    <source>
        <dbReference type="Proteomes" id="UP001373159"/>
    </source>
</evidence>
<dbReference type="EMBL" id="JBANBB010000001">
    <property type="protein sequence ID" value="MEK0306699.1"/>
    <property type="molecule type" value="Genomic_DNA"/>
</dbReference>
<dbReference type="NCBIfam" id="TIGR01575">
    <property type="entry name" value="rimI"/>
    <property type="match status" value="1"/>
</dbReference>
<keyword evidence="1 5" id="KW-0808">Transferase</keyword>
<dbReference type="InterPro" id="IPR050832">
    <property type="entry name" value="Bact_Acetyltransf"/>
</dbReference>
<dbReference type="InterPro" id="IPR016181">
    <property type="entry name" value="Acyl_CoA_acyltransferase"/>
</dbReference>
<evidence type="ECO:0000256" key="1">
    <source>
        <dbReference type="ARBA" id="ARBA00022679"/>
    </source>
</evidence>
<organism evidence="5 6">
    <name type="scientific">Bifidobacterium favimelis</name>
    <dbReference type="NCBI Taxonomy" id="3122979"/>
    <lineage>
        <taxon>Bacteria</taxon>
        <taxon>Bacillati</taxon>
        <taxon>Actinomycetota</taxon>
        <taxon>Actinomycetes</taxon>
        <taxon>Bifidobacteriales</taxon>
        <taxon>Bifidobacteriaceae</taxon>
        <taxon>Bifidobacterium</taxon>
    </lineage>
</organism>
<dbReference type="SUPFAM" id="SSF55729">
    <property type="entry name" value="Acyl-CoA N-acyltransferases (Nat)"/>
    <property type="match status" value="1"/>
</dbReference>
<dbReference type="GO" id="GO:0005840">
    <property type="term" value="C:ribosome"/>
    <property type="evidence" value="ECO:0007669"/>
    <property type="project" value="UniProtKB-KW"/>
</dbReference>
<proteinExistence type="predicted"/>
<dbReference type="PROSITE" id="PS51186">
    <property type="entry name" value="GNAT"/>
    <property type="match status" value="1"/>
</dbReference>
<comment type="caution">
    <text evidence="5">The sequence shown here is derived from an EMBL/GenBank/DDBJ whole genome shotgun (WGS) entry which is preliminary data.</text>
</comment>
<feature type="domain" description="N-acetyltransferase" evidence="4">
    <location>
        <begin position="1"/>
        <end position="146"/>
    </location>
</feature>
<feature type="region of interest" description="Disordered" evidence="3">
    <location>
        <begin position="150"/>
        <end position="172"/>
    </location>
</feature>
<reference evidence="5 6" key="1">
    <citation type="submission" date="2024-02" db="EMBL/GenBank/DDBJ databases">
        <title>Bifidobacterium honeyensis sp. nov., isolated from the comb honey.</title>
        <authorList>
            <person name="Liu W."/>
            <person name="Li Y."/>
        </authorList>
    </citation>
    <scope>NUCLEOTIDE SEQUENCE [LARGE SCALE GENOMIC DNA]</scope>
    <source>
        <strain evidence="5 6">IMAU50988</strain>
    </source>
</reference>